<dbReference type="PANTHER" id="PTHR23235">
    <property type="entry name" value="KRUEPPEL-LIKE TRANSCRIPTION FACTOR"/>
    <property type="match status" value="1"/>
</dbReference>
<dbReference type="Pfam" id="PF00096">
    <property type="entry name" value="zf-C2H2"/>
    <property type="match status" value="2"/>
</dbReference>
<dbReference type="SMART" id="SM00355">
    <property type="entry name" value="ZnF_C2H2"/>
    <property type="match status" value="2"/>
</dbReference>
<keyword evidence="1" id="KW-0479">Metal-binding</keyword>
<feature type="region of interest" description="Disordered" evidence="5">
    <location>
        <begin position="83"/>
        <end position="105"/>
    </location>
</feature>
<organism evidence="7 8">
    <name type="scientific">Basidiobolus ranarum</name>
    <dbReference type="NCBI Taxonomy" id="34480"/>
    <lineage>
        <taxon>Eukaryota</taxon>
        <taxon>Fungi</taxon>
        <taxon>Fungi incertae sedis</taxon>
        <taxon>Zoopagomycota</taxon>
        <taxon>Entomophthoromycotina</taxon>
        <taxon>Basidiobolomycetes</taxon>
        <taxon>Basidiobolales</taxon>
        <taxon>Basidiobolaceae</taxon>
        <taxon>Basidiobolus</taxon>
    </lineage>
</organism>
<evidence type="ECO:0000259" key="6">
    <source>
        <dbReference type="PROSITE" id="PS50157"/>
    </source>
</evidence>
<gene>
    <name evidence="7" type="ORF">K7432_014612</name>
</gene>
<evidence type="ECO:0000256" key="1">
    <source>
        <dbReference type="ARBA" id="ARBA00022723"/>
    </source>
</evidence>
<evidence type="ECO:0000256" key="4">
    <source>
        <dbReference type="PROSITE-ProRule" id="PRU00042"/>
    </source>
</evidence>
<accession>A0ABR2VP72</accession>
<dbReference type="PROSITE" id="PS50157">
    <property type="entry name" value="ZINC_FINGER_C2H2_2"/>
    <property type="match status" value="2"/>
</dbReference>
<keyword evidence="3" id="KW-0862">Zinc</keyword>
<dbReference type="InterPro" id="IPR013087">
    <property type="entry name" value="Znf_C2H2_type"/>
</dbReference>
<reference evidence="7 8" key="1">
    <citation type="submission" date="2023-04" db="EMBL/GenBank/DDBJ databases">
        <title>Genome of Basidiobolus ranarum AG-B5.</title>
        <authorList>
            <person name="Stajich J.E."/>
            <person name="Carter-House D."/>
            <person name="Gryganskyi A."/>
        </authorList>
    </citation>
    <scope>NUCLEOTIDE SEQUENCE [LARGE SCALE GENOMIC DNA]</scope>
    <source>
        <strain evidence="7 8">AG-B5</strain>
    </source>
</reference>
<evidence type="ECO:0000313" key="8">
    <source>
        <dbReference type="Proteomes" id="UP001479436"/>
    </source>
</evidence>
<dbReference type="EMBL" id="JASJQH010008585">
    <property type="protein sequence ID" value="KAK9687866.1"/>
    <property type="molecule type" value="Genomic_DNA"/>
</dbReference>
<name>A0ABR2VP72_9FUNG</name>
<dbReference type="SUPFAM" id="SSF57667">
    <property type="entry name" value="beta-beta-alpha zinc fingers"/>
    <property type="match status" value="1"/>
</dbReference>
<evidence type="ECO:0000256" key="5">
    <source>
        <dbReference type="SAM" id="MobiDB-lite"/>
    </source>
</evidence>
<evidence type="ECO:0000256" key="3">
    <source>
        <dbReference type="ARBA" id="ARBA00022833"/>
    </source>
</evidence>
<comment type="caution">
    <text evidence="7">The sequence shown here is derived from an EMBL/GenBank/DDBJ whole genome shotgun (WGS) entry which is preliminary data.</text>
</comment>
<dbReference type="Gene3D" id="3.30.160.60">
    <property type="entry name" value="Classic Zinc Finger"/>
    <property type="match status" value="2"/>
</dbReference>
<feature type="region of interest" description="Disordered" evidence="5">
    <location>
        <begin position="1"/>
        <end position="24"/>
    </location>
</feature>
<feature type="domain" description="C2H2-type" evidence="6">
    <location>
        <begin position="136"/>
        <end position="163"/>
    </location>
</feature>
<keyword evidence="8" id="KW-1185">Reference proteome</keyword>
<keyword evidence="2 4" id="KW-0863">Zinc-finger</keyword>
<sequence>MHQTESLDSTSNSHGLWTPPASQLPSIKDLFSQESWFKPCVNAKNQDYFSYKKTKLEHNEQFHSRSTLPELLPSLSDSNSSLCSDVHTANSSGTTSPPATPDTDEEIGVYSQGDGYLNDLTDEFQRNQPNYIAKRHVCHLCHKRFPRPSSLRVHLHTHTGEKPYVCEFSNCQRRFSVLSNLRRHYKTHL</sequence>
<evidence type="ECO:0000256" key="2">
    <source>
        <dbReference type="ARBA" id="ARBA00022771"/>
    </source>
</evidence>
<evidence type="ECO:0000313" key="7">
    <source>
        <dbReference type="EMBL" id="KAK9687866.1"/>
    </source>
</evidence>
<protein>
    <recommendedName>
        <fullName evidence="6">C2H2-type domain-containing protein</fullName>
    </recommendedName>
</protein>
<dbReference type="PROSITE" id="PS00028">
    <property type="entry name" value="ZINC_FINGER_C2H2_1"/>
    <property type="match status" value="2"/>
</dbReference>
<dbReference type="Proteomes" id="UP001479436">
    <property type="component" value="Unassembled WGS sequence"/>
</dbReference>
<feature type="domain" description="C2H2-type" evidence="6">
    <location>
        <begin position="164"/>
        <end position="189"/>
    </location>
</feature>
<proteinExistence type="predicted"/>
<dbReference type="InterPro" id="IPR036236">
    <property type="entry name" value="Znf_C2H2_sf"/>
</dbReference>
<feature type="compositionally biased region" description="Polar residues" evidence="5">
    <location>
        <begin position="87"/>
        <end position="97"/>
    </location>
</feature>